<accession>A0A4Y7QFR9</accession>
<proteinExistence type="predicted"/>
<dbReference type="AlphaFoldDB" id="A0A4Y7QFR9"/>
<dbReference type="EMBL" id="ML170161">
    <property type="protein sequence ID" value="TDL26487.1"/>
    <property type="molecule type" value="Genomic_DNA"/>
</dbReference>
<dbReference type="VEuPathDB" id="FungiDB:BD410DRAFT_522041"/>
<evidence type="ECO:0008006" key="3">
    <source>
        <dbReference type="Google" id="ProtNLM"/>
    </source>
</evidence>
<evidence type="ECO:0000313" key="1">
    <source>
        <dbReference type="EMBL" id="TDL26487.1"/>
    </source>
</evidence>
<dbReference type="Gene3D" id="3.80.10.10">
    <property type="entry name" value="Ribonuclease Inhibitor"/>
    <property type="match status" value="1"/>
</dbReference>
<protein>
    <recommendedName>
        <fullName evidence="3">F-box domain-containing protein</fullName>
    </recommendedName>
</protein>
<reference evidence="1 2" key="1">
    <citation type="submission" date="2018-06" db="EMBL/GenBank/DDBJ databases">
        <title>A transcriptomic atlas of mushroom development highlights an independent origin of complex multicellularity.</title>
        <authorList>
            <consortium name="DOE Joint Genome Institute"/>
            <person name="Krizsan K."/>
            <person name="Almasi E."/>
            <person name="Merenyi Z."/>
            <person name="Sahu N."/>
            <person name="Viragh M."/>
            <person name="Koszo T."/>
            <person name="Mondo S."/>
            <person name="Kiss B."/>
            <person name="Balint B."/>
            <person name="Kues U."/>
            <person name="Barry K."/>
            <person name="Hegedus J.C."/>
            <person name="Henrissat B."/>
            <person name="Johnson J."/>
            <person name="Lipzen A."/>
            <person name="Ohm R."/>
            <person name="Nagy I."/>
            <person name="Pangilinan J."/>
            <person name="Yan J."/>
            <person name="Xiong Y."/>
            <person name="Grigoriev I.V."/>
            <person name="Hibbett D.S."/>
            <person name="Nagy L.G."/>
        </authorList>
    </citation>
    <scope>NUCLEOTIDE SEQUENCE [LARGE SCALE GENOMIC DNA]</scope>
    <source>
        <strain evidence="1 2">SZMC22713</strain>
    </source>
</reference>
<dbReference type="Proteomes" id="UP000294933">
    <property type="component" value="Unassembled WGS sequence"/>
</dbReference>
<keyword evidence="2" id="KW-1185">Reference proteome</keyword>
<dbReference type="InterPro" id="IPR032675">
    <property type="entry name" value="LRR_dom_sf"/>
</dbReference>
<organism evidence="1 2">
    <name type="scientific">Rickenella mellea</name>
    <dbReference type="NCBI Taxonomy" id="50990"/>
    <lineage>
        <taxon>Eukaryota</taxon>
        <taxon>Fungi</taxon>
        <taxon>Dikarya</taxon>
        <taxon>Basidiomycota</taxon>
        <taxon>Agaricomycotina</taxon>
        <taxon>Agaricomycetes</taxon>
        <taxon>Hymenochaetales</taxon>
        <taxon>Rickenellaceae</taxon>
        <taxon>Rickenella</taxon>
    </lineage>
</organism>
<dbReference type="SUPFAM" id="SSF52047">
    <property type="entry name" value="RNI-like"/>
    <property type="match status" value="1"/>
</dbReference>
<gene>
    <name evidence="1" type="ORF">BD410DRAFT_522041</name>
</gene>
<evidence type="ECO:0000313" key="2">
    <source>
        <dbReference type="Proteomes" id="UP000294933"/>
    </source>
</evidence>
<sequence>MPDVLDVTLTLVNGRKYSLPFPKVLRTFDTLVLGVRPCAVTSAAVSGQAIWTLRLMSRFQAPKDYLMKGCYVHFDQVEIPSLRELIVGEGSTMSLEDCSACLRHCPNLERFSVNYYDDEHRFTQSSDIIEAKALRDFHLTLNPSQPGSDHLLDIIHAPSLETLGLKFPYIDADCIGLPRLPRFSERSGARIVNMYIMAPMKSDQIIECLHHTPVLTDLWLRYTPFE</sequence>
<dbReference type="OrthoDB" id="2269034at2759"/>
<name>A0A4Y7QFR9_9AGAM</name>